<gene>
    <name evidence="1" type="ORF">SPARVUS_LOCUS11114693</name>
</gene>
<protein>
    <submittedName>
        <fullName evidence="1">Uncharacterized protein</fullName>
    </submittedName>
</protein>
<dbReference type="Proteomes" id="UP001162483">
    <property type="component" value="Unassembled WGS sequence"/>
</dbReference>
<reference evidence="1" key="1">
    <citation type="submission" date="2023-05" db="EMBL/GenBank/DDBJ databases">
        <authorList>
            <person name="Stuckert A."/>
        </authorList>
    </citation>
    <scope>NUCLEOTIDE SEQUENCE</scope>
</reference>
<proteinExistence type="predicted"/>
<evidence type="ECO:0000313" key="2">
    <source>
        <dbReference type="Proteomes" id="UP001162483"/>
    </source>
</evidence>
<organism evidence="1 2">
    <name type="scientific">Staurois parvus</name>
    <dbReference type="NCBI Taxonomy" id="386267"/>
    <lineage>
        <taxon>Eukaryota</taxon>
        <taxon>Metazoa</taxon>
        <taxon>Chordata</taxon>
        <taxon>Craniata</taxon>
        <taxon>Vertebrata</taxon>
        <taxon>Euteleostomi</taxon>
        <taxon>Amphibia</taxon>
        <taxon>Batrachia</taxon>
        <taxon>Anura</taxon>
        <taxon>Neobatrachia</taxon>
        <taxon>Ranoidea</taxon>
        <taxon>Ranidae</taxon>
        <taxon>Staurois</taxon>
    </lineage>
</organism>
<accession>A0ABN9F1C5</accession>
<sequence length="41" mass="4739">MYSLPPRLYTINRWIGDIRRRGGSEKIGSNSLFKQCRGLTP</sequence>
<keyword evidence="2" id="KW-1185">Reference proteome</keyword>
<dbReference type="EMBL" id="CATNWA010016215">
    <property type="protein sequence ID" value="CAI9590875.1"/>
    <property type="molecule type" value="Genomic_DNA"/>
</dbReference>
<evidence type="ECO:0000313" key="1">
    <source>
        <dbReference type="EMBL" id="CAI9590875.1"/>
    </source>
</evidence>
<name>A0ABN9F1C5_9NEOB</name>
<comment type="caution">
    <text evidence="1">The sequence shown here is derived from an EMBL/GenBank/DDBJ whole genome shotgun (WGS) entry which is preliminary data.</text>
</comment>